<keyword evidence="1" id="KW-0812">Transmembrane</keyword>
<comment type="caution">
    <text evidence="2">The sequence shown here is derived from an EMBL/GenBank/DDBJ whole genome shotgun (WGS) entry which is preliminary data.</text>
</comment>
<dbReference type="EMBL" id="JAGYWB010000011">
    <property type="protein sequence ID" value="KAI0503970.1"/>
    <property type="molecule type" value="Genomic_DNA"/>
</dbReference>
<proteinExistence type="predicted"/>
<evidence type="ECO:0000256" key="1">
    <source>
        <dbReference type="SAM" id="Phobius"/>
    </source>
</evidence>
<keyword evidence="1" id="KW-0472">Membrane</keyword>
<dbReference type="AlphaFoldDB" id="A0A8T3B3D3"/>
<reference evidence="2" key="1">
    <citation type="journal article" date="2022" name="Front. Genet.">
        <title>Chromosome-Scale Assembly of the Dendrobium nobile Genome Provides Insights Into the Molecular Mechanism of the Biosynthesis of the Medicinal Active Ingredient of Dendrobium.</title>
        <authorList>
            <person name="Xu Q."/>
            <person name="Niu S.-C."/>
            <person name="Li K.-L."/>
            <person name="Zheng P.-J."/>
            <person name="Zhang X.-J."/>
            <person name="Jia Y."/>
            <person name="Liu Y."/>
            <person name="Niu Y.-X."/>
            <person name="Yu L.-H."/>
            <person name="Chen D.-F."/>
            <person name="Zhang G.-Q."/>
        </authorList>
    </citation>
    <scope>NUCLEOTIDE SEQUENCE</scope>
    <source>
        <tissue evidence="2">Leaf</tissue>
    </source>
</reference>
<gene>
    <name evidence="2" type="ORF">KFK09_014917</name>
</gene>
<accession>A0A8T3B3D3</accession>
<sequence length="131" mass="15408">MCFFEGPIVLKVWLYFNYMFNSLTTTRFSTIGELVTELFVPTKCHIRNILPILFCLFLWRSRNDSKHDNIKMDASTILYKVKNKIFQLCGAKLLKALFMCHLNLVKLLLIILLMVLTRLFTGESLWRVVLN</sequence>
<dbReference type="Proteomes" id="UP000829196">
    <property type="component" value="Unassembled WGS sequence"/>
</dbReference>
<protein>
    <submittedName>
        <fullName evidence="2">Uncharacterized protein</fullName>
    </submittedName>
</protein>
<keyword evidence="1" id="KW-1133">Transmembrane helix</keyword>
<evidence type="ECO:0000313" key="3">
    <source>
        <dbReference type="Proteomes" id="UP000829196"/>
    </source>
</evidence>
<keyword evidence="3" id="KW-1185">Reference proteome</keyword>
<feature type="transmembrane region" description="Helical" evidence="1">
    <location>
        <begin position="102"/>
        <end position="121"/>
    </location>
</feature>
<name>A0A8T3B3D3_DENNO</name>
<evidence type="ECO:0000313" key="2">
    <source>
        <dbReference type="EMBL" id="KAI0503970.1"/>
    </source>
</evidence>
<organism evidence="2 3">
    <name type="scientific">Dendrobium nobile</name>
    <name type="common">Orchid</name>
    <dbReference type="NCBI Taxonomy" id="94219"/>
    <lineage>
        <taxon>Eukaryota</taxon>
        <taxon>Viridiplantae</taxon>
        <taxon>Streptophyta</taxon>
        <taxon>Embryophyta</taxon>
        <taxon>Tracheophyta</taxon>
        <taxon>Spermatophyta</taxon>
        <taxon>Magnoliopsida</taxon>
        <taxon>Liliopsida</taxon>
        <taxon>Asparagales</taxon>
        <taxon>Orchidaceae</taxon>
        <taxon>Epidendroideae</taxon>
        <taxon>Malaxideae</taxon>
        <taxon>Dendrobiinae</taxon>
        <taxon>Dendrobium</taxon>
    </lineage>
</organism>